<feature type="binding site" evidence="10">
    <location>
        <position position="205"/>
    </location>
    <ligand>
        <name>UDP-N-acetyl-alpha-D-glucosamine</name>
        <dbReference type="ChEBI" id="CHEBI:57705"/>
    </ligand>
</feature>
<dbReference type="PANTHER" id="PTHR21015:SF22">
    <property type="entry name" value="GLYCOSYLTRANSFERASE"/>
    <property type="match status" value="1"/>
</dbReference>
<proteinExistence type="inferred from homology"/>
<comment type="caution">
    <text evidence="10">Lacks conserved residue(s) required for the propagation of feature annotation.</text>
</comment>
<evidence type="ECO:0000313" key="14">
    <source>
        <dbReference type="Proteomes" id="UP000669179"/>
    </source>
</evidence>
<evidence type="ECO:0000256" key="8">
    <source>
        <dbReference type="ARBA" id="ARBA00023306"/>
    </source>
</evidence>
<keyword evidence="2 10" id="KW-0132">Cell division</keyword>
<dbReference type="Proteomes" id="UP000669179">
    <property type="component" value="Unassembled WGS sequence"/>
</dbReference>
<dbReference type="GO" id="GO:0050511">
    <property type="term" value="F:undecaprenyldiphospho-muramoylpentapeptide beta-N-acetylglucosaminyltransferase activity"/>
    <property type="evidence" value="ECO:0007669"/>
    <property type="project" value="UniProtKB-UniRule"/>
</dbReference>
<accession>A0A939TE18</accession>
<evidence type="ECO:0000259" key="12">
    <source>
        <dbReference type="Pfam" id="PF04101"/>
    </source>
</evidence>
<name>A0A939TE18_9ACTN</name>
<dbReference type="GO" id="GO:0009252">
    <property type="term" value="P:peptidoglycan biosynthetic process"/>
    <property type="evidence" value="ECO:0007669"/>
    <property type="project" value="UniProtKB-UniRule"/>
</dbReference>
<evidence type="ECO:0000256" key="4">
    <source>
        <dbReference type="ARBA" id="ARBA00022679"/>
    </source>
</evidence>
<dbReference type="GO" id="GO:0008360">
    <property type="term" value="P:regulation of cell shape"/>
    <property type="evidence" value="ECO:0007669"/>
    <property type="project" value="UniProtKB-KW"/>
</dbReference>
<dbReference type="Gene3D" id="3.40.50.2000">
    <property type="entry name" value="Glycogen Phosphorylase B"/>
    <property type="match status" value="2"/>
</dbReference>
<dbReference type="CDD" id="cd03785">
    <property type="entry name" value="GT28_MurG"/>
    <property type="match status" value="1"/>
</dbReference>
<evidence type="ECO:0000313" key="13">
    <source>
        <dbReference type="EMBL" id="MBO2452875.1"/>
    </source>
</evidence>
<dbReference type="InterPro" id="IPR007235">
    <property type="entry name" value="Glyco_trans_28_C"/>
</dbReference>
<keyword evidence="5 10" id="KW-0133">Cell shape</keyword>
<evidence type="ECO:0000256" key="6">
    <source>
        <dbReference type="ARBA" id="ARBA00022984"/>
    </source>
</evidence>
<dbReference type="EC" id="2.4.1.227" evidence="10"/>
<keyword evidence="14" id="KW-1185">Reference proteome</keyword>
<feature type="binding site" evidence="10">
    <location>
        <position position="129"/>
    </location>
    <ligand>
        <name>UDP-N-acetyl-alpha-D-glucosamine</name>
        <dbReference type="ChEBI" id="CHEBI:57705"/>
    </ligand>
</feature>
<gene>
    <name evidence="10" type="primary">murG</name>
    <name evidence="13" type="ORF">J4573_37690</name>
</gene>
<dbReference type="HAMAP" id="MF_00033">
    <property type="entry name" value="MurG"/>
    <property type="match status" value="1"/>
</dbReference>
<dbReference type="GO" id="GO:0071555">
    <property type="term" value="P:cell wall organization"/>
    <property type="evidence" value="ECO:0007669"/>
    <property type="project" value="UniProtKB-KW"/>
</dbReference>
<comment type="similarity">
    <text evidence="10">Belongs to the glycosyltransferase 28 family. MurG subfamily.</text>
</comment>
<keyword evidence="8 10" id="KW-0131">Cell cycle</keyword>
<dbReference type="InterPro" id="IPR004276">
    <property type="entry name" value="GlycoTrans_28_N"/>
</dbReference>
<sequence>MAGAAGASPTIVIGAGGTGGHIYPGLALAEALREAVPAAQIIFTGTERGMERRLIPAAGFQLRTFDMIPFAGRSRFLMPAALARASLQARSMLRWVGADVAIGMGGYSSAPLIAGARLAGVPSLIHESNAVPGRANRFSARLTPNVAVAFEASVPHFGSVRDYRVVGMPLMPGLAAFDRAALRDRARRRLGVSGDTCLVMVNGGSQGATRLNEAAVALAARWRNRDDLRIVVKAGQEGSGELNRRLAAAGAQRIATAVDYIERMDLAYAAADLMVCRAGSATVAELGRVGLPAVLVPYPHAPHDHQTRNARVLADRGAAVLLADAHLDGDTGTAPDAQPDTVRGGERLGEVLGPLIADPARRARMGAAARSTGRDEAASRLAGWVLELIDKGDR</sequence>
<comment type="function">
    <text evidence="10">Cell wall formation. Catalyzes the transfer of a GlcNAc subunit on undecaprenyl-pyrophosphoryl-MurNAc-pentapeptide (lipid intermediate I) to form undecaprenyl-pyrophosphoryl-MurNAc-(pentapeptide)GlcNAc (lipid intermediate II).</text>
</comment>
<dbReference type="SUPFAM" id="SSF53756">
    <property type="entry name" value="UDP-Glycosyltransferase/glycogen phosphorylase"/>
    <property type="match status" value="1"/>
</dbReference>
<dbReference type="EMBL" id="JAGEOJ010000018">
    <property type="protein sequence ID" value="MBO2452875.1"/>
    <property type="molecule type" value="Genomic_DNA"/>
</dbReference>
<evidence type="ECO:0000256" key="10">
    <source>
        <dbReference type="HAMAP-Rule" id="MF_00033"/>
    </source>
</evidence>
<evidence type="ECO:0000256" key="1">
    <source>
        <dbReference type="ARBA" id="ARBA00022475"/>
    </source>
</evidence>
<keyword evidence="3 10" id="KW-0328">Glycosyltransferase</keyword>
<evidence type="ECO:0000256" key="2">
    <source>
        <dbReference type="ARBA" id="ARBA00022618"/>
    </source>
</evidence>
<keyword evidence="7 10" id="KW-0472">Membrane</keyword>
<comment type="pathway">
    <text evidence="10">Cell wall biogenesis; peptidoglycan biosynthesis.</text>
</comment>
<dbReference type="GO" id="GO:0005886">
    <property type="term" value="C:plasma membrane"/>
    <property type="evidence" value="ECO:0007669"/>
    <property type="project" value="UniProtKB-SubCell"/>
</dbReference>
<evidence type="ECO:0000256" key="5">
    <source>
        <dbReference type="ARBA" id="ARBA00022960"/>
    </source>
</evidence>
<dbReference type="GO" id="GO:0005975">
    <property type="term" value="P:carbohydrate metabolic process"/>
    <property type="evidence" value="ECO:0007669"/>
    <property type="project" value="InterPro"/>
</dbReference>
<organism evidence="13 14">
    <name type="scientific">Actinomadura barringtoniae</name>
    <dbReference type="NCBI Taxonomy" id="1427535"/>
    <lineage>
        <taxon>Bacteria</taxon>
        <taxon>Bacillati</taxon>
        <taxon>Actinomycetota</taxon>
        <taxon>Actinomycetes</taxon>
        <taxon>Streptosporangiales</taxon>
        <taxon>Thermomonosporaceae</taxon>
        <taxon>Actinomadura</taxon>
    </lineage>
</organism>
<feature type="domain" description="Glycosyltransferase family 28 N-terminal" evidence="11">
    <location>
        <begin position="11"/>
        <end position="147"/>
    </location>
</feature>
<dbReference type="Pfam" id="PF04101">
    <property type="entry name" value="Glyco_tran_28_C"/>
    <property type="match status" value="1"/>
</dbReference>
<dbReference type="GO" id="GO:0051301">
    <property type="term" value="P:cell division"/>
    <property type="evidence" value="ECO:0007669"/>
    <property type="project" value="UniProtKB-KW"/>
</dbReference>
<keyword evidence="6 10" id="KW-0573">Peptidoglycan synthesis</keyword>
<protein>
    <recommendedName>
        <fullName evidence="10">UDP-N-acetylglucosamine--N-acetylmuramyl-(pentapeptide) pyrophosphoryl-undecaprenol N-acetylglucosamine transferase</fullName>
        <ecNumber evidence="10">2.4.1.227</ecNumber>
    </recommendedName>
    <alternativeName>
        <fullName evidence="10">Undecaprenyl-PP-MurNAc-pentapeptide-UDPGlcNAc GlcNAc transferase</fullName>
    </alternativeName>
</protein>
<evidence type="ECO:0000256" key="7">
    <source>
        <dbReference type="ARBA" id="ARBA00023136"/>
    </source>
</evidence>
<feature type="binding site" evidence="10">
    <location>
        <position position="261"/>
    </location>
    <ligand>
        <name>UDP-N-acetyl-alpha-D-glucosamine</name>
        <dbReference type="ChEBI" id="CHEBI:57705"/>
    </ligand>
</feature>
<dbReference type="Pfam" id="PF03033">
    <property type="entry name" value="Glyco_transf_28"/>
    <property type="match status" value="1"/>
</dbReference>
<comment type="catalytic activity">
    <reaction evidence="10">
        <text>di-trans,octa-cis-undecaprenyl diphospho-N-acetyl-alpha-D-muramoyl-L-alanyl-D-glutamyl-meso-2,6-diaminopimeloyl-D-alanyl-D-alanine + UDP-N-acetyl-alpha-D-glucosamine = di-trans,octa-cis-undecaprenyl diphospho-[N-acetyl-alpha-D-glucosaminyl-(1-&gt;4)]-N-acetyl-alpha-D-muramoyl-L-alanyl-D-glutamyl-meso-2,6-diaminopimeloyl-D-alanyl-D-alanine + UDP + H(+)</text>
        <dbReference type="Rhea" id="RHEA:31227"/>
        <dbReference type="ChEBI" id="CHEBI:15378"/>
        <dbReference type="ChEBI" id="CHEBI:57705"/>
        <dbReference type="ChEBI" id="CHEBI:58223"/>
        <dbReference type="ChEBI" id="CHEBI:61387"/>
        <dbReference type="ChEBI" id="CHEBI:61388"/>
        <dbReference type="EC" id="2.4.1.227"/>
    </reaction>
</comment>
<keyword evidence="4 10" id="KW-0808">Transferase</keyword>
<feature type="domain" description="Glycosyl transferase family 28 C-terminal" evidence="12">
    <location>
        <begin position="199"/>
        <end position="328"/>
    </location>
</feature>
<dbReference type="InterPro" id="IPR006009">
    <property type="entry name" value="GlcNAc_MurG"/>
</dbReference>
<evidence type="ECO:0000259" key="11">
    <source>
        <dbReference type="Pfam" id="PF03033"/>
    </source>
</evidence>
<evidence type="ECO:0000256" key="9">
    <source>
        <dbReference type="ARBA" id="ARBA00023316"/>
    </source>
</evidence>
<comment type="caution">
    <text evidence="13">The sequence shown here is derived from an EMBL/GenBank/DDBJ whole genome shotgun (WGS) entry which is preliminary data.</text>
</comment>
<reference evidence="13" key="1">
    <citation type="submission" date="2021-03" db="EMBL/GenBank/DDBJ databases">
        <authorList>
            <person name="Kanchanasin P."/>
            <person name="Saeng-In P."/>
            <person name="Phongsopitanun W."/>
            <person name="Yuki M."/>
            <person name="Kudo T."/>
            <person name="Ohkuma M."/>
            <person name="Tanasupawat S."/>
        </authorList>
    </citation>
    <scope>NUCLEOTIDE SEQUENCE</scope>
    <source>
        <strain evidence="13">GKU 128</strain>
    </source>
</reference>
<feature type="binding site" evidence="10">
    <location>
        <begin position="18"/>
        <end position="20"/>
    </location>
    <ligand>
        <name>UDP-N-acetyl-alpha-D-glucosamine</name>
        <dbReference type="ChEBI" id="CHEBI:57705"/>
    </ligand>
</feature>
<feature type="binding site" evidence="10">
    <location>
        <position position="306"/>
    </location>
    <ligand>
        <name>UDP-N-acetyl-alpha-D-glucosamine</name>
        <dbReference type="ChEBI" id="CHEBI:57705"/>
    </ligand>
</feature>
<keyword evidence="1 10" id="KW-1003">Cell membrane</keyword>
<comment type="subcellular location">
    <subcellularLocation>
        <location evidence="10">Cell membrane</location>
        <topology evidence="10">Peripheral membrane protein</topology>
        <orientation evidence="10">Cytoplasmic side</orientation>
    </subcellularLocation>
</comment>
<dbReference type="PANTHER" id="PTHR21015">
    <property type="entry name" value="UDP-N-ACETYLGLUCOSAMINE--N-ACETYLMURAMYL-(PENTAPEPTIDE) PYROPHOSPHORYL-UNDECAPRENOL N-ACETYLGLUCOSAMINE TRANSFERASE 1"/>
    <property type="match status" value="1"/>
</dbReference>
<dbReference type="AlphaFoldDB" id="A0A939TE18"/>
<evidence type="ECO:0000256" key="3">
    <source>
        <dbReference type="ARBA" id="ARBA00022676"/>
    </source>
</evidence>
<keyword evidence="9 10" id="KW-0961">Cell wall biogenesis/degradation</keyword>